<name>A0A6A4IRB4_9AGAR</name>
<reference evidence="1" key="1">
    <citation type="journal article" date="2019" name="Environ. Microbiol.">
        <title>Fungal ecological strategies reflected in gene transcription - a case study of two litter decomposers.</title>
        <authorList>
            <person name="Barbi F."/>
            <person name="Kohler A."/>
            <person name="Barry K."/>
            <person name="Baskaran P."/>
            <person name="Daum C."/>
            <person name="Fauchery L."/>
            <person name="Ihrmark K."/>
            <person name="Kuo A."/>
            <person name="LaButti K."/>
            <person name="Lipzen A."/>
            <person name="Morin E."/>
            <person name="Grigoriev I.V."/>
            <person name="Henrissat B."/>
            <person name="Lindahl B."/>
            <person name="Martin F."/>
        </authorList>
    </citation>
    <scope>NUCLEOTIDE SEQUENCE</scope>
    <source>
        <strain evidence="1">JB14</strain>
    </source>
</reference>
<sequence length="73" mass="8727">MLVRSRLHPLPRTPLLPRPSHLLNWIISASRRMFQRQINWKHPSSRPRRIRHLQVRILALYSTAQALISHPRP</sequence>
<dbReference type="Proteomes" id="UP000799118">
    <property type="component" value="Unassembled WGS sequence"/>
</dbReference>
<organism evidence="1 2">
    <name type="scientific">Gymnopus androsaceus JB14</name>
    <dbReference type="NCBI Taxonomy" id="1447944"/>
    <lineage>
        <taxon>Eukaryota</taxon>
        <taxon>Fungi</taxon>
        <taxon>Dikarya</taxon>
        <taxon>Basidiomycota</taxon>
        <taxon>Agaricomycotina</taxon>
        <taxon>Agaricomycetes</taxon>
        <taxon>Agaricomycetidae</taxon>
        <taxon>Agaricales</taxon>
        <taxon>Marasmiineae</taxon>
        <taxon>Omphalotaceae</taxon>
        <taxon>Gymnopus</taxon>
    </lineage>
</organism>
<evidence type="ECO:0000313" key="2">
    <source>
        <dbReference type="Proteomes" id="UP000799118"/>
    </source>
</evidence>
<dbReference type="EMBL" id="ML769383">
    <property type="protein sequence ID" value="KAE9411248.1"/>
    <property type="molecule type" value="Genomic_DNA"/>
</dbReference>
<evidence type="ECO:0000313" key="1">
    <source>
        <dbReference type="EMBL" id="KAE9411248.1"/>
    </source>
</evidence>
<gene>
    <name evidence="1" type="ORF">BT96DRAFT_4788</name>
</gene>
<proteinExistence type="predicted"/>
<protein>
    <submittedName>
        <fullName evidence="1">Uncharacterized protein</fullName>
    </submittedName>
</protein>
<keyword evidence="2" id="KW-1185">Reference proteome</keyword>
<accession>A0A6A4IRB4</accession>
<dbReference type="AlphaFoldDB" id="A0A6A4IRB4"/>